<protein>
    <recommendedName>
        <fullName evidence="4">Late sexual development protein</fullName>
    </recommendedName>
</protein>
<evidence type="ECO:0000313" key="2">
    <source>
        <dbReference type="EMBL" id="KIM97523.1"/>
    </source>
</evidence>
<feature type="signal peptide" evidence="1">
    <location>
        <begin position="1"/>
        <end position="22"/>
    </location>
</feature>
<evidence type="ECO:0000313" key="3">
    <source>
        <dbReference type="Proteomes" id="UP000054321"/>
    </source>
</evidence>
<dbReference type="EMBL" id="KN832882">
    <property type="protein sequence ID" value="KIM97523.1"/>
    <property type="molecule type" value="Genomic_DNA"/>
</dbReference>
<dbReference type="OrthoDB" id="5293813at2759"/>
<dbReference type="Proteomes" id="UP000054321">
    <property type="component" value="Unassembled WGS sequence"/>
</dbReference>
<evidence type="ECO:0000256" key="1">
    <source>
        <dbReference type="SAM" id="SignalP"/>
    </source>
</evidence>
<feature type="chain" id="PRO_5002173150" description="Late sexual development protein" evidence="1">
    <location>
        <begin position="23"/>
        <end position="362"/>
    </location>
</feature>
<dbReference type="Pfam" id="PF13668">
    <property type="entry name" value="Ferritin_2"/>
    <property type="match status" value="1"/>
</dbReference>
<dbReference type="AlphaFoldDB" id="A0A0C3CF08"/>
<keyword evidence="1" id="KW-0732">Signal</keyword>
<proteinExistence type="predicted"/>
<accession>A0A0C3CF08</accession>
<sequence>MVSFVAQASLIGLSCLPALVSAAPFSFPLSNGFPNITAPSNQLTIIQNKAHGSLPNGGPPANISANTLTSLQLIAFNELSEVAFFTELISNVTNNVQGYRIQDGATRRFILETLKNVQAQEELHALNANNAVNHFSQNPIQACQYNFPVSNFEDAIALASTFTDVVLGTLQDVVTLFGQDGDSGLIRGVASVIGQEGEQDGYYRSIQGKLPSALPFLTASTREFAFSALNQLFVVPNSCPNSNIIKLPVFGALSVLTTPDVIVDSQKVSFMVDATTTNWPSGSSTPLSLVYINQQNTPVVQQIENIQVQGTTVTFDAAFPFSKGTFGNGLTIAAVTKTSGPFASVDAVAQDTLFGPGLIEIN</sequence>
<organism evidence="2 3">
    <name type="scientific">Oidiodendron maius (strain Zn)</name>
    <dbReference type="NCBI Taxonomy" id="913774"/>
    <lineage>
        <taxon>Eukaryota</taxon>
        <taxon>Fungi</taxon>
        <taxon>Dikarya</taxon>
        <taxon>Ascomycota</taxon>
        <taxon>Pezizomycotina</taxon>
        <taxon>Leotiomycetes</taxon>
        <taxon>Leotiomycetes incertae sedis</taxon>
        <taxon>Myxotrichaceae</taxon>
        <taxon>Oidiodendron</taxon>
    </lineage>
</organism>
<keyword evidence="3" id="KW-1185">Reference proteome</keyword>
<reference evidence="3" key="2">
    <citation type="submission" date="2015-01" db="EMBL/GenBank/DDBJ databases">
        <title>Evolutionary Origins and Diversification of the Mycorrhizal Mutualists.</title>
        <authorList>
            <consortium name="DOE Joint Genome Institute"/>
            <consortium name="Mycorrhizal Genomics Consortium"/>
            <person name="Kohler A."/>
            <person name="Kuo A."/>
            <person name="Nagy L.G."/>
            <person name="Floudas D."/>
            <person name="Copeland A."/>
            <person name="Barry K.W."/>
            <person name="Cichocki N."/>
            <person name="Veneault-Fourrey C."/>
            <person name="LaButti K."/>
            <person name="Lindquist E.A."/>
            <person name="Lipzen A."/>
            <person name="Lundell T."/>
            <person name="Morin E."/>
            <person name="Murat C."/>
            <person name="Riley R."/>
            <person name="Ohm R."/>
            <person name="Sun H."/>
            <person name="Tunlid A."/>
            <person name="Henrissat B."/>
            <person name="Grigoriev I.V."/>
            <person name="Hibbett D.S."/>
            <person name="Martin F."/>
        </authorList>
    </citation>
    <scope>NUCLEOTIDE SEQUENCE [LARGE SCALE GENOMIC DNA]</scope>
    <source>
        <strain evidence="3">Zn</strain>
    </source>
</reference>
<dbReference type="InParanoid" id="A0A0C3CF08"/>
<gene>
    <name evidence="2" type="ORF">OIDMADRAFT_182818</name>
</gene>
<name>A0A0C3CF08_OIDMZ</name>
<evidence type="ECO:0008006" key="4">
    <source>
        <dbReference type="Google" id="ProtNLM"/>
    </source>
</evidence>
<dbReference type="HOGENOM" id="CLU_045147_0_0_1"/>
<reference evidence="2 3" key="1">
    <citation type="submission" date="2014-04" db="EMBL/GenBank/DDBJ databases">
        <authorList>
            <consortium name="DOE Joint Genome Institute"/>
            <person name="Kuo A."/>
            <person name="Martino E."/>
            <person name="Perotto S."/>
            <person name="Kohler A."/>
            <person name="Nagy L.G."/>
            <person name="Floudas D."/>
            <person name="Copeland A."/>
            <person name="Barry K.W."/>
            <person name="Cichocki N."/>
            <person name="Veneault-Fourrey C."/>
            <person name="LaButti K."/>
            <person name="Lindquist E.A."/>
            <person name="Lipzen A."/>
            <person name="Lundell T."/>
            <person name="Morin E."/>
            <person name="Murat C."/>
            <person name="Sun H."/>
            <person name="Tunlid A."/>
            <person name="Henrissat B."/>
            <person name="Grigoriev I.V."/>
            <person name="Hibbett D.S."/>
            <person name="Martin F."/>
            <person name="Nordberg H.P."/>
            <person name="Cantor M.N."/>
            <person name="Hua S.X."/>
        </authorList>
    </citation>
    <scope>NUCLEOTIDE SEQUENCE [LARGE SCALE GENOMIC DNA]</scope>
    <source>
        <strain evidence="2 3">Zn</strain>
    </source>
</reference>